<evidence type="ECO:0000313" key="11">
    <source>
        <dbReference type="Proteomes" id="UP000181898"/>
    </source>
</evidence>
<keyword evidence="11" id="KW-1185">Reference proteome</keyword>
<keyword evidence="7" id="KW-0482">Metalloprotease</keyword>
<dbReference type="Pfam" id="PF01551">
    <property type="entry name" value="Peptidase_M23"/>
    <property type="match status" value="1"/>
</dbReference>
<dbReference type="Gene3D" id="3.10.450.350">
    <property type="match status" value="1"/>
</dbReference>
<gene>
    <name evidence="10" type="ORF">LPB136_09985</name>
</gene>
<comment type="subcellular location">
    <subcellularLocation>
        <location evidence="2">Cell envelope</location>
    </subcellularLocation>
</comment>
<keyword evidence="3" id="KW-0645">Protease</keyword>
<dbReference type="InterPro" id="IPR050570">
    <property type="entry name" value="Cell_wall_metabolism_enzyme"/>
</dbReference>
<evidence type="ECO:0000259" key="9">
    <source>
        <dbReference type="Pfam" id="PF19425"/>
    </source>
</evidence>
<name>A0A1L3JKM1_9FLAO</name>
<dbReference type="STRING" id="1850252.LPB136_09985"/>
<dbReference type="CDD" id="cd12797">
    <property type="entry name" value="M23_peptidase"/>
    <property type="match status" value="1"/>
</dbReference>
<keyword evidence="4" id="KW-0479">Metal-binding</keyword>
<evidence type="ECO:0000256" key="2">
    <source>
        <dbReference type="ARBA" id="ARBA00004196"/>
    </source>
</evidence>
<sequence length="425" mass="48940">MRTYLIPIIAVFFFYSCKKDAIPAKITEVIKPIEIFEYGFKLNDFEVINDTIKTGESFGVIMDRHHVLYPKINKIASSIKDTFDVRRVRSGKPYTILASKDSLNKAQVFIYKHNKIDATIINFKDSTINAYTYKKPIKTVEKKIMGVVNSSFSVTMDNLGLRGNLTNEVADIYAWTLDFFKLQKGDTFKIIYEEKFINDTTFAGYGKIKAAVFNHKGKDLYAYRYVADSIKKIPEYFDDEASLLRRQFLKSPIKFQYRISSRYNLKRRIAHYGYRVRPHKGTDFAAPSNTPIMATANGTVIESRRSGGKGNYVTVKHNSTYTTKYFHMRRRKAKVGDFVKQGDIIGYVGTTGSSSGNHVCYRFWKNGREVDPFKQKLPSAKPMEEAIKPDYYEFIKPLKDKLDGISLDENNLENLIEEEHLIANN</sequence>
<dbReference type="RefSeq" id="WP_072556193.1">
    <property type="nucleotide sequence ID" value="NZ_CP018155.1"/>
</dbReference>
<protein>
    <submittedName>
        <fullName evidence="10">Peptidase M23</fullName>
    </submittedName>
</protein>
<dbReference type="PANTHER" id="PTHR21666:SF288">
    <property type="entry name" value="CELL DIVISION PROTEIN YTFB"/>
    <property type="match status" value="1"/>
</dbReference>
<dbReference type="GO" id="GO:0004222">
    <property type="term" value="F:metalloendopeptidase activity"/>
    <property type="evidence" value="ECO:0007669"/>
    <property type="project" value="TreeGrafter"/>
</dbReference>
<dbReference type="EMBL" id="CP018155">
    <property type="protein sequence ID" value="APG65669.1"/>
    <property type="molecule type" value="Genomic_DNA"/>
</dbReference>
<reference evidence="10 11" key="1">
    <citation type="submission" date="2016-11" db="EMBL/GenBank/DDBJ databases">
        <title>Tenacibaculum sp. LPB0136, isolated from marine environment.</title>
        <authorList>
            <person name="Kim E."/>
            <person name="Yi H."/>
        </authorList>
    </citation>
    <scope>NUCLEOTIDE SEQUENCE [LARGE SCALE GENOMIC DNA]</scope>
    <source>
        <strain evidence="10 11">LPB0136</strain>
    </source>
</reference>
<dbReference type="Pfam" id="PF19425">
    <property type="entry name" value="Csd3_N2"/>
    <property type="match status" value="1"/>
</dbReference>
<evidence type="ECO:0000313" key="10">
    <source>
        <dbReference type="EMBL" id="APG65669.1"/>
    </source>
</evidence>
<evidence type="ECO:0000256" key="4">
    <source>
        <dbReference type="ARBA" id="ARBA00022723"/>
    </source>
</evidence>
<dbReference type="GO" id="GO:0046872">
    <property type="term" value="F:metal ion binding"/>
    <property type="evidence" value="ECO:0007669"/>
    <property type="project" value="UniProtKB-KW"/>
</dbReference>
<dbReference type="KEGG" id="ten:LPB136_09985"/>
<comment type="cofactor">
    <cofactor evidence="1">
        <name>Zn(2+)</name>
        <dbReference type="ChEBI" id="CHEBI:29105"/>
    </cofactor>
</comment>
<feature type="domain" description="Csd3-like second N-terminal" evidence="9">
    <location>
        <begin position="141"/>
        <end position="264"/>
    </location>
</feature>
<keyword evidence="5" id="KW-0378">Hydrolase</keyword>
<accession>A0A1L3JKM1</accession>
<dbReference type="PANTHER" id="PTHR21666">
    <property type="entry name" value="PEPTIDASE-RELATED"/>
    <property type="match status" value="1"/>
</dbReference>
<proteinExistence type="predicted"/>
<organism evidence="10 11">
    <name type="scientific">Tenacibaculum todarodis</name>
    <dbReference type="NCBI Taxonomy" id="1850252"/>
    <lineage>
        <taxon>Bacteria</taxon>
        <taxon>Pseudomonadati</taxon>
        <taxon>Bacteroidota</taxon>
        <taxon>Flavobacteriia</taxon>
        <taxon>Flavobacteriales</taxon>
        <taxon>Flavobacteriaceae</taxon>
        <taxon>Tenacibaculum</taxon>
    </lineage>
</organism>
<evidence type="ECO:0000256" key="5">
    <source>
        <dbReference type="ARBA" id="ARBA00022801"/>
    </source>
</evidence>
<dbReference type="Proteomes" id="UP000181898">
    <property type="component" value="Chromosome"/>
</dbReference>
<dbReference type="GO" id="GO:0006508">
    <property type="term" value="P:proteolysis"/>
    <property type="evidence" value="ECO:0007669"/>
    <property type="project" value="UniProtKB-KW"/>
</dbReference>
<dbReference type="InterPro" id="IPR045834">
    <property type="entry name" value="Csd3_N2"/>
</dbReference>
<dbReference type="Gene3D" id="2.70.70.10">
    <property type="entry name" value="Glucose Permease (Domain IIA)"/>
    <property type="match status" value="1"/>
</dbReference>
<evidence type="ECO:0000256" key="7">
    <source>
        <dbReference type="ARBA" id="ARBA00023049"/>
    </source>
</evidence>
<dbReference type="GO" id="GO:0030313">
    <property type="term" value="C:cell envelope"/>
    <property type="evidence" value="ECO:0007669"/>
    <property type="project" value="UniProtKB-SubCell"/>
</dbReference>
<feature type="domain" description="M23ase beta-sheet core" evidence="8">
    <location>
        <begin position="278"/>
        <end position="372"/>
    </location>
</feature>
<evidence type="ECO:0000259" key="8">
    <source>
        <dbReference type="Pfam" id="PF01551"/>
    </source>
</evidence>
<evidence type="ECO:0000256" key="1">
    <source>
        <dbReference type="ARBA" id="ARBA00001947"/>
    </source>
</evidence>
<dbReference type="AlphaFoldDB" id="A0A1L3JKM1"/>
<dbReference type="PROSITE" id="PS51257">
    <property type="entry name" value="PROKAR_LIPOPROTEIN"/>
    <property type="match status" value="1"/>
</dbReference>
<evidence type="ECO:0000256" key="6">
    <source>
        <dbReference type="ARBA" id="ARBA00022833"/>
    </source>
</evidence>
<evidence type="ECO:0000256" key="3">
    <source>
        <dbReference type="ARBA" id="ARBA00022670"/>
    </source>
</evidence>
<keyword evidence="6" id="KW-0862">Zinc</keyword>
<dbReference type="InterPro" id="IPR011055">
    <property type="entry name" value="Dup_hybrid_motif"/>
</dbReference>
<dbReference type="InterPro" id="IPR016047">
    <property type="entry name" value="M23ase_b-sheet_dom"/>
</dbReference>
<dbReference type="SUPFAM" id="SSF51261">
    <property type="entry name" value="Duplicated hybrid motif"/>
    <property type="match status" value="1"/>
</dbReference>